<keyword evidence="6" id="KW-0472">Membrane</keyword>
<accession>A0A854Q755</accession>
<dbReference type="InterPro" id="IPR008427">
    <property type="entry name" value="Extracellular_membr_CFEM_dom"/>
</dbReference>
<keyword evidence="3" id="KW-0732">Signal</keyword>
<dbReference type="Pfam" id="PF05730">
    <property type="entry name" value="CFEM"/>
    <property type="match status" value="1"/>
</dbReference>
<evidence type="ECO:0000256" key="2">
    <source>
        <dbReference type="ARBA" id="ARBA00022525"/>
    </source>
</evidence>
<keyword evidence="2" id="KW-0964">Secreted</keyword>
<dbReference type="EMBL" id="AMKT01000078">
    <property type="protein sequence ID" value="OXG13765.1"/>
    <property type="molecule type" value="Genomic_DNA"/>
</dbReference>
<name>A0A854Q755_CRYNE</name>
<evidence type="ECO:0000256" key="4">
    <source>
        <dbReference type="ARBA" id="ARBA00023157"/>
    </source>
</evidence>
<reference evidence="8 9" key="1">
    <citation type="submission" date="2017-06" db="EMBL/GenBank/DDBJ databases">
        <title>Global population genomics of the pathogenic fungus Cryptococcus neoformans var. grubii.</title>
        <authorList>
            <person name="Cuomo C."/>
            <person name="Litvintseva A."/>
            <person name="Chen Y."/>
            <person name="Young S."/>
            <person name="Zeng Q."/>
            <person name="Chapman S."/>
            <person name="Gujja S."/>
            <person name="Saif S."/>
            <person name="Birren B."/>
        </authorList>
    </citation>
    <scope>NUCLEOTIDE SEQUENCE [LARGE SCALE GENOMIC DNA]</scope>
    <source>
        <strain evidence="8 9">Tu259-1</strain>
    </source>
</reference>
<feature type="region of interest" description="Disordered" evidence="5">
    <location>
        <begin position="258"/>
        <end position="284"/>
    </location>
</feature>
<dbReference type="Proteomes" id="UP000199727">
    <property type="component" value="Unassembled WGS sequence"/>
</dbReference>
<evidence type="ECO:0000256" key="3">
    <source>
        <dbReference type="ARBA" id="ARBA00022729"/>
    </source>
</evidence>
<dbReference type="OrthoDB" id="3065412at2759"/>
<proteinExistence type="predicted"/>
<comment type="caution">
    <text evidence="8">The sequence shown here is derived from an EMBL/GenBank/DDBJ whole genome shotgun (WGS) entry which is preliminary data.</text>
</comment>
<keyword evidence="4" id="KW-1015">Disulfide bond</keyword>
<keyword evidence="6" id="KW-0812">Transmembrane</keyword>
<feature type="domain" description="CFEM" evidence="7">
    <location>
        <begin position="1"/>
        <end position="103"/>
    </location>
</feature>
<sequence length="301" mass="32230">MAPHQSDVFLFTRQTQGSIPSCVVECMSVGNITGCSSNTDYSCICASRYYIDSVGGCMNSSCTPSERIAGETYTVQACAYYGTPLTNTTSSSTNTSVTASGSAVIADPVIYSRAYINIQAIFSSICGALLILALVSGFLSCRSRYKREQAFSQNRTWTGVGSTTVGGDTRKTSHFFTRTKDTRDPTATFATDNYGVNSSTFGGTTTFHTPGQVSFGPVYGANADYGVGSSEGTGGRFTNRLPAGDMNKSEEWEMEVRKSSIKEEELEIESPTTSKGPGSDIDMDGSIVHLTRLDKDDHHAI</sequence>
<dbReference type="GO" id="GO:0005576">
    <property type="term" value="C:extracellular region"/>
    <property type="evidence" value="ECO:0007669"/>
    <property type="project" value="UniProtKB-SubCell"/>
</dbReference>
<feature type="transmembrane region" description="Helical" evidence="6">
    <location>
        <begin position="120"/>
        <end position="139"/>
    </location>
</feature>
<evidence type="ECO:0000259" key="7">
    <source>
        <dbReference type="PROSITE" id="PS52012"/>
    </source>
</evidence>
<protein>
    <recommendedName>
        <fullName evidence="7">CFEM domain-containing protein</fullName>
    </recommendedName>
</protein>
<keyword evidence="6" id="KW-1133">Transmembrane helix</keyword>
<evidence type="ECO:0000256" key="6">
    <source>
        <dbReference type="SAM" id="Phobius"/>
    </source>
</evidence>
<dbReference type="AlphaFoldDB" id="A0A854Q755"/>
<comment type="subcellular location">
    <subcellularLocation>
        <location evidence="1">Secreted</location>
    </subcellularLocation>
</comment>
<evidence type="ECO:0000256" key="1">
    <source>
        <dbReference type="ARBA" id="ARBA00004613"/>
    </source>
</evidence>
<evidence type="ECO:0000313" key="9">
    <source>
        <dbReference type="Proteomes" id="UP000199727"/>
    </source>
</evidence>
<evidence type="ECO:0000313" key="8">
    <source>
        <dbReference type="EMBL" id="OXG13765.1"/>
    </source>
</evidence>
<dbReference type="PROSITE" id="PS52012">
    <property type="entry name" value="CFEM"/>
    <property type="match status" value="1"/>
</dbReference>
<evidence type="ECO:0000256" key="5">
    <source>
        <dbReference type="SAM" id="MobiDB-lite"/>
    </source>
</evidence>
<organism evidence="8 9">
    <name type="scientific">Cryptococcus neoformans Tu259-1</name>
    <dbReference type="NCBI Taxonomy" id="1230072"/>
    <lineage>
        <taxon>Eukaryota</taxon>
        <taxon>Fungi</taxon>
        <taxon>Dikarya</taxon>
        <taxon>Basidiomycota</taxon>
        <taxon>Agaricomycotina</taxon>
        <taxon>Tremellomycetes</taxon>
        <taxon>Tremellales</taxon>
        <taxon>Cryptococcaceae</taxon>
        <taxon>Cryptococcus</taxon>
        <taxon>Cryptococcus neoformans species complex</taxon>
    </lineage>
</organism>
<dbReference type="SMART" id="SM00747">
    <property type="entry name" value="CFEM"/>
    <property type="match status" value="1"/>
</dbReference>
<gene>
    <name evidence="8" type="ORF">C361_05907</name>
</gene>